<comment type="similarity">
    <text evidence="1">Belongs to the bacterial solute-binding protein ModA family.</text>
</comment>
<dbReference type="SUPFAM" id="SSF53850">
    <property type="entry name" value="Periplasmic binding protein-like II"/>
    <property type="match status" value="1"/>
</dbReference>
<keyword evidence="8" id="KW-1185">Reference proteome</keyword>
<dbReference type="PIR" id="B70439">
    <property type="entry name" value="B70439"/>
</dbReference>
<name>O67540_AQUAE</name>
<evidence type="ECO:0000256" key="1">
    <source>
        <dbReference type="ARBA" id="ARBA00009175"/>
    </source>
</evidence>
<evidence type="ECO:0000256" key="4">
    <source>
        <dbReference type="ARBA" id="ARBA00022729"/>
    </source>
</evidence>
<feature type="binding site" evidence="6">
    <location>
        <position position="25"/>
    </location>
    <ligand>
        <name>molybdate</name>
        <dbReference type="ChEBI" id="CHEBI:36264"/>
    </ligand>
</feature>
<protein>
    <submittedName>
        <fullName evidence="7">Molybdate periplasmic binding protein</fullName>
    </submittedName>
</protein>
<dbReference type="OrthoDB" id="9785015at2"/>
<evidence type="ECO:0000256" key="2">
    <source>
        <dbReference type="ARBA" id="ARBA00022505"/>
    </source>
</evidence>
<dbReference type="InterPro" id="IPR050682">
    <property type="entry name" value="ModA/WtpA"/>
</dbReference>
<feature type="binding site" evidence="6">
    <location>
        <position position="52"/>
    </location>
    <ligand>
        <name>molybdate</name>
        <dbReference type="ChEBI" id="CHEBI:36264"/>
    </ligand>
</feature>
<dbReference type="EMBL" id="AE000657">
    <property type="protein sequence ID" value="AAC07501.1"/>
    <property type="molecule type" value="Genomic_DNA"/>
</dbReference>
<dbReference type="eggNOG" id="COG0725">
    <property type="taxonomic scope" value="Bacteria"/>
</dbReference>
<comment type="subunit">
    <text evidence="5">The complex is composed of two ATP-binding proteins (ModC), two transmembrane proteins (ModB) and a solute-binding protein (ModA).</text>
</comment>
<dbReference type="FunCoup" id="O67540">
    <property type="interactions" value="136"/>
</dbReference>
<evidence type="ECO:0000256" key="6">
    <source>
        <dbReference type="PIRSR" id="PIRSR004846-1"/>
    </source>
</evidence>
<evidence type="ECO:0000256" key="5">
    <source>
        <dbReference type="ARBA" id="ARBA00062515"/>
    </source>
</evidence>
<dbReference type="EnsemblBacteria" id="AAC07501">
    <property type="protein sequence ID" value="AAC07501"/>
    <property type="gene ID" value="aq_1609"/>
</dbReference>
<proteinExistence type="inferred from homology"/>
<evidence type="ECO:0000313" key="7">
    <source>
        <dbReference type="EMBL" id="AAC07501.1"/>
    </source>
</evidence>
<feature type="binding site" evidence="6">
    <location>
        <position position="159"/>
    </location>
    <ligand>
        <name>molybdate</name>
        <dbReference type="ChEBI" id="CHEBI:36264"/>
    </ligand>
</feature>
<dbReference type="GO" id="GO:0046872">
    <property type="term" value="F:metal ion binding"/>
    <property type="evidence" value="ECO:0007669"/>
    <property type="project" value="UniProtKB-KW"/>
</dbReference>
<dbReference type="PIRSF" id="PIRSF004846">
    <property type="entry name" value="ModA"/>
    <property type="match status" value="1"/>
</dbReference>
<dbReference type="InterPro" id="IPR005950">
    <property type="entry name" value="ModA"/>
</dbReference>
<dbReference type="CDD" id="cd13539">
    <property type="entry name" value="PBP2_AvModA"/>
    <property type="match status" value="1"/>
</dbReference>
<dbReference type="GO" id="GO:0015689">
    <property type="term" value="P:molybdate ion transport"/>
    <property type="evidence" value="ECO:0000318"/>
    <property type="project" value="GO_Central"/>
</dbReference>
<dbReference type="PANTHER" id="PTHR30632:SF14">
    <property type="entry name" value="TUNGSTATE_MOLYBDATE_CHROMATE-BINDING PROTEIN MODA"/>
    <property type="match status" value="1"/>
</dbReference>
<dbReference type="InParanoid" id="O67540"/>
<gene>
    <name evidence="7" type="primary">modA</name>
    <name evidence="7" type="ordered locus">aq_1609</name>
</gene>
<dbReference type="InterPro" id="IPR044084">
    <property type="entry name" value="AvModA-like_subst-bd"/>
</dbReference>
<dbReference type="AlphaFoldDB" id="O67540"/>
<dbReference type="GO" id="GO:1901359">
    <property type="term" value="F:tungstate binding"/>
    <property type="evidence" value="ECO:0007669"/>
    <property type="project" value="UniProtKB-ARBA"/>
</dbReference>
<dbReference type="Gene3D" id="3.40.190.10">
    <property type="entry name" value="Periplasmic binding protein-like II"/>
    <property type="match status" value="2"/>
</dbReference>
<sequence length="240" mass="26889">MTLLLLLLIVAFSFSETIRVASASSFRFALNPIIKEFEKRTGNRVLVSYGASGHFFIQIKNGAPYDIFISANEIYPKKLIESKKAVKASYTIFARGKLTLFTMKNIELKDYKVLLSPRVKTVAIANPKHAPYGRAAMEFLKNTGLYKKVLKKLVYGSNVSQAFQYVVSKGADIGIVALSLVIPYGKGNYLVIDPKLYSPINNVAVITEHGKDKKVSWEFIKFLSSPFAKEVLRKYGYEVP</sequence>
<keyword evidence="4" id="KW-0732">Signal</keyword>
<evidence type="ECO:0000256" key="3">
    <source>
        <dbReference type="ARBA" id="ARBA00022723"/>
    </source>
</evidence>
<dbReference type="PATRIC" id="fig|224324.8.peg.1243"/>
<dbReference type="NCBIfam" id="TIGR01256">
    <property type="entry name" value="modA"/>
    <property type="match status" value="1"/>
</dbReference>
<dbReference type="HOGENOM" id="CLU_065520_1_0_0"/>
<dbReference type="RefSeq" id="WP_010881043.1">
    <property type="nucleotide sequence ID" value="NC_000918.1"/>
</dbReference>
<dbReference type="PANTHER" id="PTHR30632">
    <property type="entry name" value="MOLYBDATE-BINDING PERIPLASMIC PROTEIN"/>
    <property type="match status" value="1"/>
</dbReference>
<keyword evidence="3 6" id="KW-0479">Metal-binding</keyword>
<keyword evidence="2 6" id="KW-0500">Molybdenum</keyword>
<reference evidence="7 8" key="1">
    <citation type="journal article" date="1998" name="Nature">
        <title>The complete genome of the hyperthermophilic bacterium Aquifex aeolicus.</title>
        <authorList>
            <person name="Deckert G."/>
            <person name="Warren P.V."/>
            <person name="Gaasterland T."/>
            <person name="Young W.G."/>
            <person name="Lenox A.L."/>
            <person name="Graham D.E."/>
            <person name="Overbeek R."/>
            <person name="Snead M.A."/>
            <person name="Keller M."/>
            <person name="Aujay M."/>
            <person name="Huber R."/>
            <person name="Feldman R.A."/>
            <person name="Short J.M."/>
            <person name="Olson G.J."/>
            <person name="Swanson R.V."/>
        </authorList>
    </citation>
    <scope>NUCLEOTIDE SEQUENCE [LARGE SCALE GENOMIC DNA]</scope>
    <source>
        <strain evidence="7 8">VF5</strain>
    </source>
</reference>
<dbReference type="FunFam" id="3.40.190.10:FF:000035">
    <property type="entry name" value="Molybdate ABC transporter substrate-binding protein"/>
    <property type="match status" value="1"/>
</dbReference>
<dbReference type="GO" id="GO:0030973">
    <property type="term" value="F:molybdate ion binding"/>
    <property type="evidence" value="ECO:0000318"/>
    <property type="project" value="GO_Central"/>
</dbReference>
<accession>O67540</accession>
<dbReference type="STRING" id="224324.aq_1609"/>
<organism evidence="7 8">
    <name type="scientific">Aquifex aeolicus (strain VF5)</name>
    <dbReference type="NCBI Taxonomy" id="224324"/>
    <lineage>
        <taxon>Bacteria</taxon>
        <taxon>Pseudomonadati</taxon>
        <taxon>Aquificota</taxon>
        <taxon>Aquificia</taxon>
        <taxon>Aquificales</taxon>
        <taxon>Aquificaceae</taxon>
        <taxon>Aquifex</taxon>
    </lineage>
</organism>
<dbReference type="KEGG" id="aae:aq_1609"/>
<dbReference type="Proteomes" id="UP000000798">
    <property type="component" value="Chromosome"/>
</dbReference>
<dbReference type="Pfam" id="PF13531">
    <property type="entry name" value="SBP_bac_11"/>
    <property type="match status" value="1"/>
</dbReference>
<evidence type="ECO:0000313" key="8">
    <source>
        <dbReference type="Proteomes" id="UP000000798"/>
    </source>
</evidence>